<keyword evidence="2" id="KW-1185">Reference proteome</keyword>
<name>A0A501WM18_9RHOB</name>
<gene>
    <name evidence="1" type="ORF">FJM51_12970</name>
</gene>
<dbReference type="Gene3D" id="2.130.10.10">
    <property type="entry name" value="YVTN repeat-like/Quinoprotein amine dehydrogenase"/>
    <property type="match status" value="1"/>
</dbReference>
<reference evidence="1 2" key="1">
    <citation type="submission" date="2019-06" db="EMBL/GenBank/DDBJ databases">
        <title>A novel bacterium of genus Amaricoccus, isolated from marine sediment.</title>
        <authorList>
            <person name="Huang H."/>
            <person name="Mo K."/>
            <person name="Hu Y."/>
        </authorList>
    </citation>
    <scope>NUCLEOTIDE SEQUENCE [LARGE SCALE GENOMIC DNA]</scope>
    <source>
        <strain evidence="1 2">HB172011</strain>
    </source>
</reference>
<proteinExistence type="predicted"/>
<dbReference type="RefSeq" id="WP_140454571.1">
    <property type="nucleotide sequence ID" value="NZ_VFRP01000012.1"/>
</dbReference>
<dbReference type="InterPro" id="IPR015943">
    <property type="entry name" value="WD40/YVTN_repeat-like_dom_sf"/>
</dbReference>
<protein>
    <recommendedName>
        <fullName evidence="3">Anaphase-promoting complex subunit 4 WD40 domain-containing protein</fullName>
    </recommendedName>
</protein>
<dbReference type="Proteomes" id="UP000319255">
    <property type="component" value="Unassembled WGS sequence"/>
</dbReference>
<comment type="caution">
    <text evidence="1">The sequence shown here is derived from an EMBL/GenBank/DDBJ whole genome shotgun (WGS) entry which is preliminary data.</text>
</comment>
<dbReference type="SUPFAM" id="SSF63829">
    <property type="entry name" value="Calcium-dependent phosphotriesterase"/>
    <property type="match status" value="1"/>
</dbReference>
<evidence type="ECO:0000313" key="2">
    <source>
        <dbReference type="Proteomes" id="UP000319255"/>
    </source>
</evidence>
<sequence>MNQPDRPLTLHDLLARRWRTEAPITAIRFATDGGATAFATAAGAVLIAGAADPEPPESRIRVTGDLGQTTIRPRTKEPPALVPVTGLADGAPPIAARGSGFLVGDAAGRVLELGPDGAATTVLTLEGPVVALDQAGGAVAAADAGGVTLLNRDGARRRDLPGTVALALHAGGGLAAADAGAVRLLGRDDASPAVPLAGALRLRWRGDGAWLGAALGAEGIALVDPAAPAAPIRLGGFPAPARDLVWSAPGHAFAAPGAFRVAAWDAEALPATDRPLLTGQPGLVAVEALAAHPSRPLLAAGFANGQVVIAQIGARDELLLRHEGAAVTALAFSPDGRHLAIGDAAGVAAIATFPARMFK</sequence>
<accession>A0A501WM18</accession>
<evidence type="ECO:0000313" key="1">
    <source>
        <dbReference type="EMBL" id="TPE49872.1"/>
    </source>
</evidence>
<dbReference type="OrthoDB" id="8192299at2"/>
<dbReference type="EMBL" id="VFRP01000012">
    <property type="protein sequence ID" value="TPE49872.1"/>
    <property type="molecule type" value="Genomic_DNA"/>
</dbReference>
<dbReference type="AlphaFoldDB" id="A0A501WM18"/>
<organism evidence="1 2">
    <name type="scientific">Amaricoccus solimangrovi</name>
    <dbReference type="NCBI Taxonomy" id="2589815"/>
    <lineage>
        <taxon>Bacteria</taxon>
        <taxon>Pseudomonadati</taxon>
        <taxon>Pseudomonadota</taxon>
        <taxon>Alphaproteobacteria</taxon>
        <taxon>Rhodobacterales</taxon>
        <taxon>Paracoccaceae</taxon>
        <taxon>Amaricoccus</taxon>
    </lineage>
</organism>
<evidence type="ECO:0008006" key="3">
    <source>
        <dbReference type="Google" id="ProtNLM"/>
    </source>
</evidence>